<protein>
    <submittedName>
        <fullName evidence="3">Integral membrane protein CcmA involved in cell shape determination</fullName>
    </submittedName>
</protein>
<evidence type="ECO:0000256" key="1">
    <source>
        <dbReference type="ARBA" id="ARBA00044755"/>
    </source>
</evidence>
<accession>A0A098B3I5</accession>
<dbReference type="PANTHER" id="PTHR35024">
    <property type="entry name" value="HYPOTHETICAL CYTOSOLIC PROTEIN"/>
    <property type="match status" value="1"/>
</dbReference>
<dbReference type="AlphaFoldDB" id="A0A098B3I5"/>
<dbReference type="PATRIC" id="fig|49338.4.peg.3780"/>
<gene>
    <name evidence="3" type="ORF">DPCES_3518</name>
</gene>
<proteinExistence type="inferred from homology"/>
<dbReference type="PANTHER" id="PTHR35024:SF4">
    <property type="entry name" value="POLYMER-FORMING CYTOSKELETAL PROTEIN"/>
    <property type="match status" value="1"/>
</dbReference>
<organism evidence="3">
    <name type="scientific">Desulfitobacterium hafniense</name>
    <name type="common">Desulfitobacterium frappieri</name>
    <dbReference type="NCBI Taxonomy" id="49338"/>
    <lineage>
        <taxon>Bacteria</taxon>
        <taxon>Bacillati</taxon>
        <taxon>Bacillota</taxon>
        <taxon>Clostridia</taxon>
        <taxon>Eubacteriales</taxon>
        <taxon>Desulfitobacteriaceae</taxon>
        <taxon>Desulfitobacterium</taxon>
    </lineage>
</organism>
<dbReference type="RefSeq" id="WP_208925998.1">
    <property type="nucleotide sequence ID" value="NZ_LK996017.1"/>
</dbReference>
<dbReference type="Pfam" id="PF04519">
    <property type="entry name" value="Bactofilin"/>
    <property type="match status" value="1"/>
</dbReference>
<feature type="region of interest" description="Disordered" evidence="2">
    <location>
        <begin position="122"/>
        <end position="187"/>
    </location>
</feature>
<sequence>MWGKPESPKRTSSTFSANSGETTYIAADAEFNGKLTLKGSARIDGKIQGQIALNGDLIIGPSAVIDANIQAGAISISGEVRGDIVAQESLELCSTARMKGSIFSKQLKIDQGAQFIGTSRLLEDAKQPARPSEEIPAAANHGKETEAEADMEDILKPLDPLEEEQTDSDNPTASRNVAYGRTKSRRR</sequence>
<evidence type="ECO:0000256" key="2">
    <source>
        <dbReference type="SAM" id="MobiDB-lite"/>
    </source>
</evidence>
<evidence type="ECO:0000313" key="3">
    <source>
        <dbReference type="EMBL" id="CDX03404.1"/>
    </source>
</evidence>
<comment type="similarity">
    <text evidence="1">Belongs to the bactofilin family.</text>
</comment>
<dbReference type="InterPro" id="IPR007607">
    <property type="entry name" value="BacA/B"/>
</dbReference>
<reference evidence="3" key="1">
    <citation type="submission" date="2014-07" db="EMBL/GenBank/DDBJ databases">
        <authorList>
            <person name="Hornung V.Bastian."/>
        </authorList>
    </citation>
    <scope>NUCLEOTIDE SEQUENCE</scope>
    <source>
        <strain evidence="3">PCE-S</strain>
    </source>
</reference>
<feature type="compositionally biased region" description="Basic and acidic residues" evidence="2">
    <location>
        <begin position="122"/>
        <end position="133"/>
    </location>
</feature>
<dbReference type="EMBL" id="LK996017">
    <property type="protein sequence ID" value="CDX03404.1"/>
    <property type="molecule type" value="Genomic_DNA"/>
</dbReference>
<name>A0A098B3I5_DESHA</name>